<reference evidence="1" key="1">
    <citation type="journal article" date="2021" name="Antonie Van Leeuwenhoek">
        <title>Draft genome and description of Waterburya agarophytonicola gen. nov. sp. nov. (Pleurocapsales, Cyanobacteria): a seaweed symbiont.</title>
        <authorList>
            <person name="Bonthond G."/>
            <person name="Shalygin S."/>
            <person name="Bayer T."/>
            <person name="Weinberger F."/>
        </authorList>
    </citation>
    <scope>NUCLEOTIDE SEQUENCE</scope>
    <source>
        <strain evidence="1">KI4</strain>
    </source>
</reference>
<name>A0A964FGW2_9CYAN</name>
<dbReference type="Proteomes" id="UP000729733">
    <property type="component" value="Unassembled WGS sequence"/>
</dbReference>
<dbReference type="AlphaFoldDB" id="A0A964FGW2"/>
<evidence type="ECO:0000313" key="1">
    <source>
        <dbReference type="EMBL" id="MCC0177014.1"/>
    </source>
</evidence>
<organism evidence="1 2">
    <name type="scientific">Waterburya agarophytonicola KI4</name>
    <dbReference type="NCBI Taxonomy" id="2874699"/>
    <lineage>
        <taxon>Bacteria</taxon>
        <taxon>Bacillati</taxon>
        <taxon>Cyanobacteriota</taxon>
        <taxon>Cyanophyceae</taxon>
        <taxon>Pleurocapsales</taxon>
        <taxon>Hyellaceae</taxon>
        <taxon>Waterburya</taxon>
        <taxon>Waterburya agarophytonicola</taxon>
    </lineage>
</organism>
<keyword evidence="2" id="KW-1185">Reference proteome</keyword>
<protein>
    <submittedName>
        <fullName evidence="1">Uncharacterized protein</fullName>
    </submittedName>
</protein>
<proteinExistence type="predicted"/>
<gene>
    <name evidence="1" type="ORF">I4641_08490</name>
</gene>
<sequence>MERKLKELIGQSDIWLFIQSSNGWVKNVEILDVDSKTVSFRYQHESAVETRIWEKTTRLENILEIDLRVAAVPKCEQKLQDMRDKFTRLLEE</sequence>
<accession>A0A964FGW2</accession>
<dbReference type="EMBL" id="JADWDC010000015">
    <property type="protein sequence ID" value="MCC0177014.1"/>
    <property type="molecule type" value="Genomic_DNA"/>
</dbReference>
<dbReference type="Pfam" id="PF20384">
    <property type="entry name" value="DUF6679"/>
    <property type="match status" value="1"/>
</dbReference>
<evidence type="ECO:0000313" key="2">
    <source>
        <dbReference type="Proteomes" id="UP000729733"/>
    </source>
</evidence>
<comment type="caution">
    <text evidence="1">The sequence shown here is derived from an EMBL/GenBank/DDBJ whole genome shotgun (WGS) entry which is preliminary data.</text>
</comment>
<dbReference type="RefSeq" id="WP_229640051.1">
    <property type="nucleotide sequence ID" value="NZ_JADWDC010000015.1"/>
</dbReference>
<dbReference type="InterPro" id="IPR046501">
    <property type="entry name" value="DUF6679"/>
</dbReference>